<accession>A0A9W7YCR2</accession>
<name>A0A9W7YCR2_9FUNG</name>
<evidence type="ECO:0000313" key="3">
    <source>
        <dbReference type="Proteomes" id="UP001143981"/>
    </source>
</evidence>
<comment type="caution">
    <text evidence="2">The sequence shown here is derived from an EMBL/GenBank/DDBJ whole genome shotgun (WGS) entry which is preliminary data.</text>
</comment>
<feature type="transmembrane region" description="Helical" evidence="1">
    <location>
        <begin position="51"/>
        <end position="72"/>
    </location>
</feature>
<keyword evidence="1" id="KW-0472">Membrane</keyword>
<dbReference type="Proteomes" id="UP001143981">
    <property type="component" value="Unassembled WGS sequence"/>
</dbReference>
<dbReference type="EMBL" id="JANBOI010000375">
    <property type="protein sequence ID" value="KAJ1731030.1"/>
    <property type="molecule type" value="Genomic_DNA"/>
</dbReference>
<protein>
    <submittedName>
        <fullName evidence="2">Uncharacterized protein</fullName>
    </submittedName>
</protein>
<keyword evidence="1" id="KW-0812">Transmembrane</keyword>
<keyword evidence="1" id="KW-1133">Transmembrane helix</keyword>
<dbReference type="OrthoDB" id="3251871at2759"/>
<organism evidence="2 3">
    <name type="scientific">Coemansia biformis</name>
    <dbReference type="NCBI Taxonomy" id="1286918"/>
    <lineage>
        <taxon>Eukaryota</taxon>
        <taxon>Fungi</taxon>
        <taxon>Fungi incertae sedis</taxon>
        <taxon>Zoopagomycota</taxon>
        <taxon>Kickxellomycotina</taxon>
        <taxon>Kickxellomycetes</taxon>
        <taxon>Kickxellales</taxon>
        <taxon>Kickxellaceae</taxon>
        <taxon>Coemansia</taxon>
    </lineage>
</organism>
<feature type="transmembrane region" description="Helical" evidence="1">
    <location>
        <begin position="101"/>
        <end position="121"/>
    </location>
</feature>
<feature type="transmembrane region" description="Helical" evidence="1">
    <location>
        <begin position="12"/>
        <end position="39"/>
    </location>
</feature>
<feature type="transmembrane region" description="Helical" evidence="1">
    <location>
        <begin position="165"/>
        <end position="186"/>
    </location>
</feature>
<keyword evidence="3" id="KW-1185">Reference proteome</keyword>
<evidence type="ECO:0000256" key="1">
    <source>
        <dbReference type="SAM" id="Phobius"/>
    </source>
</evidence>
<dbReference type="AlphaFoldDB" id="A0A9W7YCR2"/>
<evidence type="ECO:0000313" key="2">
    <source>
        <dbReference type="EMBL" id="KAJ1731030.1"/>
    </source>
</evidence>
<sequence>MSSLSEVNLRVIHWLISASALSFSFLSACLGVHLVLLVLNSHTKLAQRIQPWYEAGSLFLGFAITHPILYLYEQVKWASDAQGFHISADPTHYKVSSWLTMWAWMTAACCFLAVISVLAFIKMSYVFPAHLRFSFLFASNEKGNSSDNAGASYVPTLSKERSREVFATSAWMLVFSFIPITTQVWVVAANMLTRCPTWLCVLANLIPATQGMLNLLVLAGNPALDDCQHWLASGYLRLYAKGGSTPKMGHMDVKAALTSRVLSTSTLAEK</sequence>
<proteinExistence type="predicted"/>
<reference evidence="2" key="1">
    <citation type="submission" date="2022-07" db="EMBL/GenBank/DDBJ databases">
        <title>Phylogenomic reconstructions and comparative analyses of Kickxellomycotina fungi.</title>
        <authorList>
            <person name="Reynolds N.K."/>
            <person name="Stajich J.E."/>
            <person name="Barry K."/>
            <person name="Grigoriev I.V."/>
            <person name="Crous P."/>
            <person name="Smith M.E."/>
        </authorList>
    </citation>
    <scope>NUCLEOTIDE SEQUENCE</scope>
    <source>
        <strain evidence="2">BCRC 34381</strain>
    </source>
</reference>
<gene>
    <name evidence="2" type="ORF">LPJ61_002732</name>
</gene>